<gene>
    <name evidence="10 14" type="primary">miaA</name>
    <name evidence="14" type="ORF">FHP25_08870</name>
</gene>
<dbReference type="SUPFAM" id="SSF52540">
    <property type="entry name" value="P-loop containing nucleoside triphosphate hydrolases"/>
    <property type="match status" value="1"/>
</dbReference>
<keyword evidence="6 10" id="KW-0547">Nucleotide-binding</keyword>
<feature type="region of interest" description="Interaction with substrate tRNA" evidence="10">
    <location>
        <begin position="44"/>
        <end position="47"/>
    </location>
</feature>
<dbReference type="InterPro" id="IPR039657">
    <property type="entry name" value="Dimethylallyltransferase"/>
</dbReference>
<dbReference type="PANTHER" id="PTHR11088:SF60">
    <property type="entry name" value="TRNA DIMETHYLALLYLTRANSFERASE"/>
    <property type="match status" value="1"/>
</dbReference>
<feature type="site" description="Interaction with substrate tRNA" evidence="10">
    <location>
        <position position="132"/>
    </location>
</feature>
<dbReference type="Gene3D" id="1.10.20.140">
    <property type="match status" value="1"/>
</dbReference>
<evidence type="ECO:0000256" key="5">
    <source>
        <dbReference type="ARBA" id="ARBA00022694"/>
    </source>
</evidence>
<keyword evidence="5 10" id="KW-0819">tRNA processing</keyword>
<evidence type="ECO:0000256" key="11">
    <source>
        <dbReference type="RuleBase" id="RU003783"/>
    </source>
</evidence>
<evidence type="ECO:0000256" key="4">
    <source>
        <dbReference type="ARBA" id="ARBA00022679"/>
    </source>
</evidence>
<comment type="caution">
    <text evidence="14">The sequence shown here is derived from an EMBL/GenBank/DDBJ whole genome shotgun (WGS) entry which is preliminary data.</text>
</comment>
<evidence type="ECO:0000256" key="8">
    <source>
        <dbReference type="ARBA" id="ARBA00022842"/>
    </source>
</evidence>
<evidence type="ECO:0000256" key="3">
    <source>
        <dbReference type="ARBA" id="ARBA00005842"/>
    </source>
</evidence>
<dbReference type="GO" id="GO:0052381">
    <property type="term" value="F:tRNA dimethylallyltransferase activity"/>
    <property type="evidence" value="ECO:0007669"/>
    <property type="project" value="UniProtKB-UniRule"/>
</dbReference>
<keyword evidence="7 10" id="KW-0067">ATP-binding</keyword>
<accession>A0A5C8PQS0</accession>
<evidence type="ECO:0000256" key="2">
    <source>
        <dbReference type="ARBA" id="ARBA00003213"/>
    </source>
</evidence>
<dbReference type="InterPro" id="IPR027417">
    <property type="entry name" value="P-loop_NTPase"/>
</dbReference>
<keyword evidence="8 10" id="KW-0460">Magnesium</keyword>
<proteinExistence type="inferred from homology"/>
<dbReference type="OrthoDB" id="9776390at2"/>
<feature type="region of interest" description="Interaction with substrate tRNA" evidence="10">
    <location>
        <begin position="168"/>
        <end position="172"/>
    </location>
</feature>
<dbReference type="Proteomes" id="UP000321638">
    <property type="component" value="Unassembled WGS sequence"/>
</dbReference>
<dbReference type="EMBL" id="VDUZ01000008">
    <property type="protein sequence ID" value="TXL77533.1"/>
    <property type="molecule type" value="Genomic_DNA"/>
</dbReference>
<dbReference type="AlphaFoldDB" id="A0A5C8PQS0"/>
<dbReference type="RefSeq" id="WP_147846573.1">
    <property type="nucleotide sequence ID" value="NZ_VDUZ01000008.1"/>
</dbReference>
<evidence type="ECO:0000256" key="1">
    <source>
        <dbReference type="ARBA" id="ARBA00001946"/>
    </source>
</evidence>
<dbReference type="NCBIfam" id="TIGR00174">
    <property type="entry name" value="miaA"/>
    <property type="match status" value="1"/>
</dbReference>
<comment type="similarity">
    <text evidence="3 10 13">Belongs to the IPP transferase family.</text>
</comment>
<keyword evidence="4 10" id="KW-0808">Transferase</keyword>
<organism evidence="14 15">
    <name type="scientific">Vineibacter terrae</name>
    <dbReference type="NCBI Taxonomy" id="2586908"/>
    <lineage>
        <taxon>Bacteria</taxon>
        <taxon>Pseudomonadati</taxon>
        <taxon>Pseudomonadota</taxon>
        <taxon>Alphaproteobacteria</taxon>
        <taxon>Hyphomicrobiales</taxon>
        <taxon>Vineibacter</taxon>
    </lineage>
</organism>
<evidence type="ECO:0000256" key="6">
    <source>
        <dbReference type="ARBA" id="ARBA00022741"/>
    </source>
</evidence>
<evidence type="ECO:0000313" key="15">
    <source>
        <dbReference type="Proteomes" id="UP000321638"/>
    </source>
</evidence>
<dbReference type="Gene3D" id="3.40.50.300">
    <property type="entry name" value="P-loop containing nucleotide triphosphate hydrolases"/>
    <property type="match status" value="1"/>
</dbReference>
<comment type="function">
    <text evidence="2 10 12">Catalyzes the transfer of a dimethylallyl group onto the adenine at position 37 in tRNAs that read codons beginning with uridine, leading to the formation of N6-(dimethylallyl)adenosine (i(6)A).</text>
</comment>
<dbReference type="Pfam" id="PF01715">
    <property type="entry name" value="IPPT"/>
    <property type="match status" value="1"/>
</dbReference>
<evidence type="ECO:0000256" key="9">
    <source>
        <dbReference type="ARBA" id="ARBA00049563"/>
    </source>
</evidence>
<dbReference type="GO" id="GO:0006400">
    <property type="term" value="P:tRNA modification"/>
    <property type="evidence" value="ECO:0007669"/>
    <property type="project" value="TreeGrafter"/>
</dbReference>
<dbReference type="InterPro" id="IPR018022">
    <property type="entry name" value="IPT"/>
</dbReference>
<keyword evidence="15" id="KW-1185">Reference proteome</keyword>
<evidence type="ECO:0000256" key="12">
    <source>
        <dbReference type="RuleBase" id="RU003784"/>
    </source>
</evidence>
<name>A0A5C8PQS0_9HYPH</name>
<dbReference type="GO" id="GO:0005524">
    <property type="term" value="F:ATP binding"/>
    <property type="evidence" value="ECO:0007669"/>
    <property type="project" value="UniProtKB-UniRule"/>
</dbReference>
<dbReference type="HAMAP" id="MF_00185">
    <property type="entry name" value="IPP_trans"/>
    <property type="match status" value="1"/>
</dbReference>
<reference evidence="14 15" key="1">
    <citation type="submission" date="2019-06" db="EMBL/GenBank/DDBJ databases">
        <title>New taxonomy in bacterial strain CC-CFT640, isolated from vineyard.</title>
        <authorList>
            <person name="Lin S.-Y."/>
            <person name="Tsai C.-F."/>
            <person name="Young C.-C."/>
        </authorList>
    </citation>
    <scope>NUCLEOTIDE SEQUENCE [LARGE SCALE GENOMIC DNA]</scope>
    <source>
        <strain evidence="14 15">CC-CFT640</strain>
    </source>
</reference>
<comment type="catalytic activity">
    <reaction evidence="9 10 11">
        <text>adenosine(37) in tRNA + dimethylallyl diphosphate = N(6)-dimethylallyladenosine(37) in tRNA + diphosphate</text>
        <dbReference type="Rhea" id="RHEA:26482"/>
        <dbReference type="Rhea" id="RHEA-COMP:10162"/>
        <dbReference type="Rhea" id="RHEA-COMP:10375"/>
        <dbReference type="ChEBI" id="CHEBI:33019"/>
        <dbReference type="ChEBI" id="CHEBI:57623"/>
        <dbReference type="ChEBI" id="CHEBI:74411"/>
        <dbReference type="ChEBI" id="CHEBI:74415"/>
        <dbReference type="EC" id="2.5.1.75"/>
    </reaction>
</comment>
<comment type="subunit">
    <text evidence="10">Monomer.</text>
</comment>
<evidence type="ECO:0000313" key="14">
    <source>
        <dbReference type="EMBL" id="TXL77533.1"/>
    </source>
</evidence>
<evidence type="ECO:0000256" key="10">
    <source>
        <dbReference type="HAMAP-Rule" id="MF_00185"/>
    </source>
</evidence>
<feature type="binding site" evidence="10">
    <location>
        <begin position="11"/>
        <end position="16"/>
    </location>
    <ligand>
        <name>substrate</name>
    </ligand>
</feature>
<protein>
    <recommendedName>
        <fullName evidence="10">tRNA dimethylallyltransferase</fullName>
        <ecNumber evidence="10">2.5.1.75</ecNumber>
    </recommendedName>
    <alternativeName>
        <fullName evidence="10">Dimethylallyl diphosphate:tRNA dimethylallyltransferase</fullName>
        <shortName evidence="10">DMAPP:tRNA dimethylallyltransferase</shortName>
        <shortName evidence="10">DMATase</shortName>
    </alternativeName>
    <alternativeName>
        <fullName evidence="10">Isopentenyl-diphosphate:tRNA isopentenyltransferase</fullName>
        <shortName evidence="10">IPP transferase</shortName>
        <shortName evidence="10">IPPT</shortName>
        <shortName evidence="10">IPTase</shortName>
    </alternativeName>
</protein>
<feature type="binding site" evidence="10">
    <location>
        <begin position="9"/>
        <end position="16"/>
    </location>
    <ligand>
        <name>ATP</name>
        <dbReference type="ChEBI" id="CHEBI:30616"/>
    </ligand>
</feature>
<dbReference type="PANTHER" id="PTHR11088">
    <property type="entry name" value="TRNA DIMETHYLALLYLTRANSFERASE"/>
    <property type="match status" value="1"/>
</dbReference>
<comment type="caution">
    <text evidence="10">Lacks conserved residue(s) required for the propagation of feature annotation.</text>
</comment>
<evidence type="ECO:0000256" key="13">
    <source>
        <dbReference type="RuleBase" id="RU003785"/>
    </source>
</evidence>
<feature type="site" description="Interaction with substrate tRNA" evidence="10">
    <location>
        <position position="110"/>
    </location>
</feature>
<dbReference type="EC" id="2.5.1.75" evidence="10"/>
<evidence type="ECO:0000256" key="7">
    <source>
        <dbReference type="ARBA" id="ARBA00022840"/>
    </source>
</evidence>
<comment type="cofactor">
    <cofactor evidence="1 10">
        <name>Mg(2+)</name>
        <dbReference type="ChEBI" id="CHEBI:18420"/>
    </cofactor>
</comment>
<sequence>MNPVLVIIGPTASGKSALGLDLATRPSLRIAGRAFSGGTVINMDSMQVYRELPIITAQPSAAEQSRAPHRLYGVLPAWEVGTAARWRAMARIEIETALAAARLPILVGGTGLYLRALTDGLSPIPEIPAGMRAASRALWAELGPQAFHARLMARDPATAQRLAVNDRQRLVRAWEVLEATGRSITAWQQAAGAEMPPPWRFITVLLAPDRAWLRARHRRRFEAMVQGGVLDEVRALEAVLAARGRLDGLTLDGIALPALKAHGVPELRACLHDGMSLADAVTRAVLNTSQYAKRQMTWARHQIISDIVVETTENNQRRDMEKFLDKIAT</sequence>